<protein>
    <submittedName>
        <fullName evidence="1">Uncharacterized protein</fullName>
    </submittedName>
</protein>
<comment type="caution">
    <text evidence="1">The sequence shown here is derived from an EMBL/GenBank/DDBJ whole genome shotgun (WGS) entry which is preliminary data.</text>
</comment>
<reference evidence="1" key="1">
    <citation type="submission" date="2021-01" db="EMBL/GenBank/DDBJ databases">
        <authorList>
            <consortium name="Genoscope - CEA"/>
            <person name="William W."/>
        </authorList>
    </citation>
    <scope>NUCLEOTIDE SEQUENCE</scope>
</reference>
<proteinExistence type="predicted"/>
<gene>
    <name evidence="1" type="ORF">PSON_ATCC_30995.1.T0290180</name>
</gene>
<dbReference type="EMBL" id="CAJJDN010000029">
    <property type="protein sequence ID" value="CAD8072468.1"/>
    <property type="molecule type" value="Genomic_DNA"/>
</dbReference>
<name>A0A8S1LUR2_9CILI</name>
<sequence>MNNFKKQSYERIQDIRITQKQKQSAPVNNHALKDKVLQVEIDHKYIQIQLVISGLYEFQRPIIEIKDKQEKIYKKFVSSKILIQQKKLLLKQEQNQLSNLNIRGQIQRQWQITFQVRLNNQRIQHKIGQMIPQKDYYLFFKFRLTKTHLDQDFYFYTNYQKIISNHFYQKIVSNHINIQLKYIKKNLTKRESDLSEMRKFIIKEDIPQIQICCRNKKNRLLYI</sequence>
<dbReference type="AlphaFoldDB" id="A0A8S1LUR2"/>
<evidence type="ECO:0000313" key="1">
    <source>
        <dbReference type="EMBL" id="CAD8072468.1"/>
    </source>
</evidence>
<evidence type="ECO:0000313" key="2">
    <source>
        <dbReference type="Proteomes" id="UP000692954"/>
    </source>
</evidence>
<keyword evidence="2" id="KW-1185">Reference proteome</keyword>
<accession>A0A8S1LUR2</accession>
<organism evidence="1 2">
    <name type="scientific">Paramecium sonneborni</name>
    <dbReference type="NCBI Taxonomy" id="65129"/>
    <lineage>
        <taxon>Eukaryota</taxon>
        <taxon>Sar</taxon>
        <taxon>Alveolata</taxon>
        <taxon>Ciliophora</taxon>
        <taxon>Intramacronucleata</taxon>
        <taxon>Oligohymenophorea</taxon>
        <taxon>Peniculida</taxon>
        <taxon>Parameciidae</taxon>
        <taxon>Paramecium</taxon>
    </lineage>
</organism>
<dbReference type="Proteomes" id="UP000692954">
    <property type="component" value="Unassembled WGS sequence"/>
</dbReference>